<dbReference type="Gene3D" id="2.130.10.130">
    <property type="entry name" value="Integrin alpha, N-terminal"/>
    <property type="match status" value="1"/>
</dbReference>
<evidence type="ECO:0000259" key="4">
    <source>
        <dbReference type="Pfam" id="PF07731"/>
    </source>
</evidence>
<dbReference type="AlphaFoldDB" id="A0A5B9EF76"/>
<dbReference type="Gene3D" id="2.60.40.420">
    <property type="entry name" value="Cupredoxins - blue copper proteins"/>
    <property type="match status" value="3"/>
</dbReference>
<dbReference type="CDD" id="cd13853">
    <property type="entry name" value="CuRO_1_Tth-MCO_like"/>
    <property type="match status" value="1"/>
</dbReference>
<feature type="domain" description="Plastocyanin-like" evidence="5">
    <location>
        <begin position="160"/>
        <end position="229"/>
    </location>
</feature>
<evidence type="ECO:0000256" key="1">
    <source>
        <dbReference type="ARBA" id="ARBA00022723"/>
    </source>
</evidence>
<dbReference type="OrthoDB" id="9757546at2"/>
<dbReference type="InterPro" id="IPR011707">
    <property type="entry name" value="Cu-oxidase-like_N"/>
</dbReference>
<protein>
    <submittedName>
        <fullName evidence="6">Copper oxidase</fullName>
    </submittedName>
</protein>
<dbReference type="InterPro" id="IPR045087">
    <property type="entry name" value="Cu-oxidase_fam"/>
</dbReference>
<dbReference type="Pfam" id="PF07732">
    <property type="entry name" value="Cu-oxidase_3"/>
    <property type="match status" value="1"/>
</dbReference>
<dbReference type="GO" id="GO:0005507">
    <property type="term" value="F:copper ion binding"/>
    <property type="evidence" value="ECO:0007669"/>
    <property type="project" value="InterPro"/>
</dbReference>
<keyword evidence="7" id="KW-1185">Reference proteome</keyword>
<organism evidence="6 7">
    <name type="scientific">Terriglobus albidus</name>
    <dbReference type="NCBI Taxonomy" id="1592106"/>
    <lineage>
        <taxon>Bacteria</taxon>
        <taxon>Pseudomonadati</taxon>
        <taxon>Acidobacteriota</taxon>
        <taxon>Terriglobia</taxon>
        <taxon>Terriglobales</taxon>
        <taxon>Acidobacteriaceae</taxon>
        <taxon>Terriglobus</taxon>
    </lineage>
</organism>
<dbReference type="SUPFAM" id="SSF69318">
    <property type="entry name" value="Integrin alpha N-terminal domain"/>
    <property type="match status" value="1"/>
</dbReference>
<dbReference type="GO" id="GO:0016491">
    <property type="term" value="F:oxidoreductase activity"/>
    <property type="evidence" value="ECO:0007669"/>
    <property type="project" value="UniProtKB-KW"/>
</dbReference>
<evidence type="ECO:0000256" key="3">
    <source>
        <dbReference type="SAM" id="Phobius"/>
    </source>
</evidence>
<dbReference type="KEGG" id="talb:FTW19_23400"/>
<keyword evidence="1" id="KW-0479">Metal-binding</keyword>
<dbReference type="Pfam" id="PF07731">
    <property type="entry name" value="Cu-oxidase_2"/>
    <property type="match status" value="1"/>
</dbReference>
<accession>A0A5B9EF76</accession>
<dbReference type="SUPFAM" id="SSF49503">
    <property type="entry name" value="Cupredoxins"/>
    <property type="match status" value="2"/>
</dbReference>
<dbReference type="EMBL" id="CP042806">
    <property type="protein sequence ID" value="QEE30678.1"/>
    <property type="molecule type" value="Genomic_DNA"/>
</dbReference>
<name>A0A5B9EF76_9BACT</name>
<evidence type="ECO:0000313" key="6">
    <source>
        <dbReference type="EMBL" id="QEE30678.1"/>
    </source>
</evidence>
<reference evidence="6 7" key="1">
    <citation type="submission" date="2019-08" db="EMBL/GenBank/DDBJ databases">
        <title>Complete genome sequence of Terriglobus albidus strain ORNL.</title>
        <authorList>
            <person name="Podar M."/>
        </authorList>
    </citation>
    <scope>NUCLEOTIDE SEQUENCE [LARGE SCALE GENOMIC DNA]</scope>
    <source>
        <strain evidence="6 7">ORNL</strain>
    </source>
</reference>
<dbReference type="RefSeq" id="WP_147649978.1">
    <property type="nucleotide sequence ID" value="NZ_CP042806.1"/>
</dbReference>
<keyword evidence="3" id="KW-0472">Membrane</keyword>
<evidence type="ECO:0000256" key="2">
    <source>
        <dbReference type="ARBA" id="ARBA00023002"/>
    </source>
</evidence>
<feature type="transmembrane region" description="Helical" evidence="3">
    <location>
        <begin position="12"/>
        <end position="33"/>
    </location>
</feature>
<proteinExistence type="predicted"/>
<dbReference type="PANTHER" id="PTHR11709:SF518">
    <property type="entry name" value="MULTICOPPER OXIDASE"/>
    <property type="match status" value="1"/>
</dbReference>
<dbReference type="CDD" id="cd13900">
    <property type="entry name" value="CuRO_3_Tth-MCO_like"/>
    <property type="match status" value="1"/>
</dbReference>
<dbReference type="InterPro" id="IPR028994">
    <property type="entry name" value="Integrin_alpha_N"/>
</dbReference>
<evidence type="ECO:0000313" key="7">
    <source>
        <dbReference type="Proteomes" id="UP000321820"/>
    </source>
</evidence>
<gene>
    <name evidence="6" type="ORF">FTW19_23400</name>
</gene>
<feature type="domain" description="Plastocyanin-like" evidence="4">
    <location>
        <begin position="565"/>
        <end position="691"/>
    </location>
</feature>
<sequence length="1056" mass="112667">MRVRRYERGHSHVFYTLFLSTIALTSTAFLPAFRTAVAQSTPGNRVSPEFREPVTLATKDGVLEVRLTARQGAATLDTSAKPVENFLLFDYELLRGTASNGKTTGRGLYPAPTLQVYPGEKLIVHLDNALTGLAIDDYFSPQYTKTGGEIPLYPIQMKSSPLNLHVHGVHVSPKGNADNVMVHIPAGMSNTYTYEIPRNMPQGAYWYHSHLHTLTGPQTYAGLAGLLSIGRTDGGLQLVTEKKIPVRNMLLQYNGVFDRSNGAAVLNNVNWAQYVNTATPPKGDELAKGTYRPLLTPTNFTRSKPGTTYFTVWYAGPLSVRNDRGLLQTIPSSLQTFIPADPKTGKTIPADPSLPDDKRDVQFTVNGQFEPTLKSKAGQTEIWVLANISDFAYINLQLTETATGRHPKIAIIGEDGNPFPAVHYPVTDEGTRLLIPPASRAAIAVTMPEKGDLILEMPPRGSGTKTINVPGVLYTSNGTENPPAVLGSLSVGPSAVSYVDGFFAFPTQVLLKAVPSEGKGETTAFVEGQKLGGYNSFVDLTDARPDFKREIVISGGFLDTLASNADPKAFTYVFDGAAFPNMPLIQPRLNSVEEWKFINNNNDEHPIHIHVNDFQVMEYYDPTTGLRTGPQPWGLDNVNVPAPTMQVDETVIQPGILSFRTRFDDYAGLFVMHCHRLNHEDNGLMALVNVIPAVSTYAVAIPGTGGAPTEVRIFDAKDDKQISTVIPFPGYQESVSVAMGDVDGDGVLDLIVGSGRNHVPEVVAYAGGNLARGPFGTELARFQPFASNAGNGVTVAAAQIDGTTADNIIVGSGPGMPSEVKVFSTRLPSSHGTAPTLFSSFKPYGDDTSGVTLAAGIVDFTTGRNSIVTAPGAGKTAEVKVFVFSLLSPIAGGSHAGMKMPAMDQPAQTAAFFPFGKNYTGGVSLGAGWLAGSLGGAQRIIVSQLTDKGTVKVFSNGSALDGGPEMYLHNPEEHIHGATFREIASFNPFPGSGAQVATTSTTTGANLLVSGATSQGTRVLKFDFERADAKANTLKPLPLGEIAPTAGTRPIVLAGD</sequence>
<dbReference type="InterPro" id="IPR002355">
    <property type="entry name" value="Cu_oxidase_Cu_BS"/>
</dbReference>
<dbReference type="InterPro" id="IPR011706">
    <property type="entry name" value="Cu-oxidase_C"/>
</dbReference>
<keyword evidence="2" id="KW-0560">Oxidoreductase</keyword>
<dbReference type="Proteomes" id="UP000321820">
    <property type="component" value="Chromosome"/>
</dbReference>
<dbReference type="PANTHER" id="PTHR11709">
    <property type="entry name" value="MULTI-COPPER OXIDASE"/>
    <property type="match status" value="1"/>
</dbReference>
<dbReference type="InterPro" id="IPR008972">
    <property type="entry name" value="Cupredoxin"/>
</dbReference>
<keyword evidence="3" id="KW-1133">Transmembrane helix</keyword>
<evidence type="ECO:0000259" key="5">
    <source>
        <dbReference type="Pfam" id="PF07732"/>
    </source>
</evidence>
<keyword evidence="3" id="KW-0812">Transmembrane</keyword>
<dbReference type="PROSITE" id="PS00080">
    <property type="entry name" value="MULTICOPPER_OXIDASE2"/>
    <property type="match status" value="1"/>
</dbReference>